<dbReference type="Gene3D" id="3.40.50.1820">
    <property type="entry name" value="alpha/beta hydrolase"/>
    <property type="match status" value="1"/>
</dbReference>
<dbReference type="GO" id="GO:0003676">
    <property type="term" value="F:nucleic acid binding"/>
    <property type="evidence" value="ECO:0007669"/>
    <property type="project" value="InterPro"/>
</dbReference>
<dbReference type="InterPro" id="IPR005162">
    <property type="entry name" value="Retrotrans_gag_dom"/>
</dbReference>
<gene>
    <name evidence="3" type="ORF">CJN711_LOCUS7475</name>
</gene>
<name>A0A814PLR2_9BILA</name>
<evidence type="ECO:0000259" key="1">
    <source>
        <dbReference type="Pfam" id="PF00135"/>
    </source>
</evidence>
<dbReference type="SUPFAM" id="SSF57756">
    <property type="entry name" value="Retrovirus zinc finger-like domains"/>
    <property type="match status" value="1"/>
</dbReference>
<protein>
    <recommendedName>
        <fullName evidence="5">Retrotransposon gag domain-containing protein</fullName>
    </recommendedName>
</protein>
<reference evidence="3" key="1">
    <citation type="submission" date="2021-02" db="EMBL/GenBank/DDBJ databases">
        <authorList>
            <person name="Nowell W R."/>
        </authorList>
    </citation>
    <scope>NUCLEOTIDE SEQUENCE</scope>
</reference>
<evidence type="ECO:0008006" key="5">
    <source>
        <dbReference type="Google" id="ProtNLM"/>
    </source>
</evidence>
<dbReference type="AlphaFoldDB" id="A0A814PLR2"/>
<sequence>MWPGAYHGAEIFSLFQTLAATFYGNMIFNADEIPLATSLRRYWTNMITKHQPNDNISLTWPQYSSPTDRVLVLNKNTTITSFIEIYPNCDLISDVQAKVYGEYLGFNATCTVGNKCFIVDSTTTTRQTSTSNNLRCSLWFDNHEQDFKKWSDFELAFRNHYFSSRMIHKKFDLLKQRKQLHDEPVASYFDDVVNLCKEIDPQMSELMMIKHLMSGIHSEFQKELSRRESTMNTLNEFLKYAKIEQDRSDYRRNSNYQYEPRSIFIPDKNIQYNSYQHEFKPKNYINNQLRSQSLLNHCRICSRQNHRAIDCFHKQTTGCFNCGQNHTIRECTKPPSFQ</sequence>
<dbReference type="GO" id="GO:0008270">
    <property type="term" value="F:zinc ion binding"/>
    <property type="evidence" value="ECO:0007669"/>
    <property type="project" value="InterPro"/>
</dbReference>
<proteinExistence type="predicted"/>
<dbReference type="EMBL" id="CAJNOV010002555">
    <property type="protein sequence ID" value="CAF1107704.1"/>
    <property type="molecule type" value="Genomic_DNA"/>
</dbReference>
<dbReference type="SUPFAM" id="SSF53474">
    <property type="entry name" value="alpha/beta-Hydrolases"/>
    <property type="match status" value="1"/>
</dbReference>
<organism evidence="3 4">
    <name type="scientific">Rotaria magnacalcarata</name>
    <dbReference type="NCBI Taxonomy" id="392030"/>
    <lineage>
        <taxon>Eukaryota</taxon>
        <taxon>Metazoa</taxon>
        <taxon>Spiralia</taxon>
        <taxon>Gnathifera</taxon>
        <taxon>Rotifera</taxon>
        <taxon>Eurotatoria</taxon>
        <taxon>Bdelloidea</taxon>
        <taxon>Philodinida</taxon>
        <taxon>Philodinidae</taxon>
        <taxon>Rotaria</taxon>
    </lineage>
</organism>
<accession>A0A814PLR2</accession>
<dbReference type="InterPro" id="IPR036875">
    <property type="entry name" value="Znf_CCHC_sf"/>
</dbReference>
<comment type="caution">
    <text evidence="3">The sequence shown here is derived from an EMBL/GenBank/DDBJ whole genome shotgun (WGS) entry which is preliminary data.</text>
</comment>
<feature type="domain" description="Retrotransposon gag" evidence="2">
    <location>
        <begin position="139"/>
        <end position="216"/>
    </location>
</feature>
<dbReference type="InterPro" id="IPR002018">
    <property type="entry name" value="CarbesteraseB"/>
</dbReference>
<evidence type="ECO:0000259" key="2">
    <source>
        <dbReference type="Pfam" id="PF03732"/>
    </source>
</evidence>
<dbReference type="Pfam" id="PF03732">
    <property type="entry name" value="Retrotrans_gag"/>
    <property type="match status" value="1"/>
</dbReference>
<evidence type="ECO:0000313" key="3">
    <source>
        <dbReference type="EMBL" id="CAF1107704.1"/>
    </source>
</evidence>
<evidence type="ECO:0000313" key="4">
    <source>
        <dbReference type="Proteomes" id="UP000663855"/>
    </source>
</evidence>
<dbReference type="InterPro" id="IPR029058">
    <property type="entry name" value="AB_hydrolase_fold"/>
</dbReference>
<feature type="domain" description="Carboxylesterase type B" evidence="1">
    <location>
        <begin position="2"/>
        <end position="78"/>
    </location>
</feature>
<dbReference type="Pfam" id="PF00135">
    <property type="entry name" value="COesterase"/>
    <property type="match status" value="1"/>
</dbReference>
<dbReference type="Proteomes" id="UP000663855">
    <property type="component" value="Unassembled WGS sequence"/>
</dbReference>